<organism evidence="2 3">
    <name type="scientific">Brachybacterium aquaticum</name>
    <dbReference type="NCBI Taxonomy" id="1432564"/>
    <lineage>
        <taxon>Bacteria</taxon>
        <taxon>Bacillati</taxon>
        <taxon>Actinomycetota</taxon>
        <taxon>Actinomycetes</taxon>
        <taxon>Micrococcales</taxon>
        <taxon>Dermabacteraceae</taxon>
        <taxon>Brachybacterium</taxon>
    </lineage>
</organism>
<dbReference type="AlphaFoldDB" id="A0A841AEF0"/>
<sequence length="146" mass="14946">MTSAQHPRAGVDTTSLGARLGQAAMAIVLAIVSVLLMVATHRAEVTLAGIDLPAGLVLGAVLQVVISVFLWAATGTRFPLLVLGSLWGILATPFLGEGAGGGVLMPAEIAGQAQFSGWIVQGLGVGIPFLTALVITLAPRSRRRAR</sequence>
<gene>
    <name evidence="2" type="ORF">HNR70_001784</name>
</gene>
<keyword evidence="1" id="KW-0812">Transmembrane</keyword>
<dbReference type="RefSeq" id="WP_184325356.1">
    <property type="nucleotide sequence ID" value="NZ_JACHLZ010000001.1"/>
</dbReference>
<keyword evidence="3" id="KW-1185">Reference proteome</keyword>
<feature type="transmembrane region" description="Helical" evidence="1">
    <location>
        <begin position="78"/>
        <end position="95"/>
    </location>
</feature>
<feature type="transmembrane region" description="Helical" evidence="1">
    <location>
        <begin position="115"/>
        <end position="138"/>
    </location>
</feature>
<protein>
    <submittedName>
        <fullName evidence="2">Uncharacterized protein</fullName>
    </submittedName>
</protein>
<feature type="transmembrane region" description="Helical" evidence="1">
    <location>
        <begin position="52"/>
        <end position="71"/>
    </location>
</feature>
<reference evidence="2 3" key="1">
    <citation type="submission" date="2020-08" db="EMBL/GenBank/DDBJ databases">
        <title>Sequencing the genomes of 1000 actinobacteria strains.</title>
        <authorList>
            <person name="Klenk H.-P."/>
        </authorList>
    </citation>
    <scope>NUCLEOTIDE SEQUENCE [LARGE SCALE GENOMIC DNA]</scope>
    <source>
        <strain evidence="2 3">DSM 28796</strain>
    </source>
</reference>
<proteinExistence type="predicted"/>
<feature type="transmembrane region" description="Helical" evidence="1">
    <location>
        <begin position="20"/>
        <end position="40"/>
    </location>
</feature>
<accession>A0A841AEF0</accession>
<evidence type="ECO:0000313" key="2">
    <source>
        <dbReference type="EMBL" id="MBB5831971.1"/>
    </source>
</evidence>
<evidence type="ECO:0000313" key="3">
    <source>
        <dbReference type="Proteomes" id="UP000588158"/>
    </source>
</evidence>
<name>A0A841AEF0_9MICO</name>
<keyword evidence="1" id="KW-1133">Transmembrane helix</keyword>
<evidence type="ECO:0000256" key="1">
    <source>
        <dbReference type="SAM" id="Phobius"/>
    </source>
</evidence>
<comment type="caution">
    <text evidence="2">The sequence shown here is derived from an EMBL/GenBank/DDBJ whole genome shotgun (WGS) entry which is preliminary data.</text>
</comment>
<dbReference type="EMBL" id="JACHLZ010000001">
    <property type="protein sequence ID" value="MBB5831971.1"/>
    <property type="molecule type" value="Genomic_DNA"/>
</dbReference>
<keyword evidence="1" id="KW-0472">Membrane</keyword>
<dbReference type="Proteomes" id="UP000588158">
    <property type="component" value="Unassembled WGS sequence"/>
</dbReference>